<comment type="subcellular location">
    <subcellularLocation>
        <location evidence="1 9">Nucleus</location>
    </subcellularLocation>
</comment>
<feature type="domain" description="Mediator complex subunit Med16 N-terminal" evidence="10">
    <location>
        <begin position="146"/>
        <end position="455"/>
    </location>
</feature>
<keyword evidence="4 9" id="KW-0805">Transcription regulation</keyword>
<dbReference type="SUPFAM" id="SSF69322">
    <property type="entry name" value="Tricorn protease domain 2"/>
    <property type="match status" value="1"/>
</dbReference>
<protein>
    <recommendedName>
        <fullName evidence="3 9">Mediator of RNA polymerase II transcription subunit 16</fullName>
    </recommendedName>
    <alternativeName>
        <fullName evidence="8 9">Mediator complex subunit 16</fullName>
    </alternativeName>
</protein>
<keyword evidence="6 9" id="KW-0804">Transcription</keyword>
<dbReference type="AlphaFoldDB" id="A0A2P2SWY2"/>
<dbReference type="PANTHER" id="PTHR13224">
    <property type="entry name" value="THYROID HORMONE RECEPTOR-ASSOCIATED PROTEIN-RELATED"/>
    <property type="match status" value="1"/>
</dbReference>
<evidence type="ECO:0000313" key="11">
    <source>
        <dbReference type="EMBL" id="OBU01369.2"/>
    </source>
</evidence>
<keyword evidence="12" id="KW-1185">Reference proteome</keyword>
<organism evidence="11 12">
    <name type="scientific">Pseudogymnoascus verrucosus</name>
    <dbReference type="NCBI Taxonomy" id="342668"/>
    <lineage>
        <taxon>Eukaryota</taxon>
        <taxon>Fungi</taxon>
        <taxon>Dikarya</taxon>
        <taxon>Ascomycota</taxon>
        <taxon>Pezizomycotina</taxon>
        <taxon>Leotiomycetes</taxon>
        <taxon>Thelebolales</taxon>
        <taxon>Thelebolaceae</taxon>
        <taxon>Pseudogymnoascus</taxon>
    </lineage>
</organism>
<keyword evidence="7 9" id="KW-0539">Nucleus</keyword>
<evidence type="ECO:0000259" key="10">
    <source>
        <dbReference type="Pfam" id="PF11635"/>
    </source>
</evidence>
<evidence type="ECO:0000313" key="12">
    <source>
        <dbReference type="Proteomes" id="UP000091956"/>
    </source>
</evidence>
<comment type="function">
    <text evidence="9">Component of the Mediator complex, a coactivator involved in the regulated transcription of nearly all RNA polymerase II-dependent genes. Mediator functions as a bridge to convey information from gene-specific regulatory proteins to the basal RNA polymerase II transcription machinery. Mediator is recruited to promoters by direct interactions with regulatory proteins and serves as a scaffold for the assembly of a functional preinitiation complex with RNA polymerase II and the general transcription factors.</text>
</comment>
<dbReference type="Pfam" id="PF11635">
    <property type="entry name" value="Med16_N"/>
    <property type="match status" value="1"/>
</dbReference>
<evidence type="ECO:0000256" key="6">
    <source>
        <dbReference type="ARBA" id="ARBA00023163"/>
    </source>
</evidence>
<evidence type="ECO:0000256" key="2">
    <source>
        <dbReference type="ARBA" id="ARBA00006543"/>
    </source>
</evidence>
<dbReference type="GeneID" id="28833623"/>
<dbReference type="STRING" id="342668.A0A2P2SWY2"/>
<name>A0A2P2SWY2_9PEZI</name>
<evidence type="ECO:0000256" key="1">
    <source>
        <dbReference type="ARBA" id="ARBA00004123"/>
    </source>
</evidence>
<evidence type="ECO:0000256" key="5">
    <source>
        <dbReference type="ARBA" id="ARBA00023159"/>
    </source>
</evidence>
<evidence type="ECO:0000256" key="7">
    <source>
        <dbReference type="ARBA" id="ARBA00023242"/>
    </source>
</evidence>
<reference evidence="11 12" key="1">
    <citation type="submission" date="2016-03" db="EMBL/GenBank/DDBJ databases">
        <title>Comparative genomics of Pseudogymnoascus destructans, the fungus causing white-nose syndrome of bats.</title>
        <authorList>
            <person name="Palmer J.M."/>
            <person name="Drees K.P."/>
            <person name="Foster J.T."/>
            <person name="Lindner D.L."/>
        </authorList>
    </citation>
    <scope>NUCLEOTIDE SEQUENCE [LARGE SCALE GENOMIC DNA]</scope>
    <source>
        <strain evidence="11 12">UAMH 10579</strain>
    </source>
</reference>
<dbReference type="InterPro" id="IPR021665">
    <property type="entry name" value="Mediator_Med16_N"/>
</dbReference>
<comment type="similarity">
    <text evidence="2 9">Belongs to the Mediator complex subunit 16 family.</text>
</comment>
<keyword evidence="5 9" id="KW-0010">Activator</keyword>
<dbReference type="EMBL" id="KV460206">
    <property type="protein sequence ID" value="OBU01369.2"/>
    <property type="molecule type" value="Genomic_DNA"/>
</dbReference>
<gene>
    <name evidence="11" type="primary">SIN4</name>
    <name evidence="9" type="synonym">MED16</name>
    <name evidence="11" type="ORF">VE01_00237</name>
</gene>
<evidence type="ECO:0000256" key="4">
    <source>
        <dbReference type="ARBA" id="ARBA00023015"/>
    </source>
</evidence>
<sequence length="974" mass="105564">MPLMMDDDMEVDIDDLFGDGAGGLLPPSRPPPKELFQRVDELRGSGCCQSIAWSRWGSIASITSNGLGLEFRNLRIHPKDGSWDLSDPTIIPQIAPIADGGQLKHLCWSPNGADLAAIDSAGRIAILNLAQSLNKPTFTRNSNVGPIEDLRAVVGAYWLNLSPSNVRQPGIQSVAVKTSTDYRYEISQAIAFGPCFPNAHKSALITVSTGGSLSLLWPQADGKWHELSSDIESISSSDDLITHASICADKNNTLLLAFATTAKKLSIARIAIKWGSPTANPPDRPVNPALNTVTPTIIIRLLSDTNWMDGSATDASDPFHLSPSMAALSHLSILSPSPDGPGGRPTSPTVITIRSHLPNSMSQYNQDTHSLINRWELSEASPSVHPAFEQLSARRNSVGSKPGPSPSLKKQEGFTSNKVVIWIEAIYFERIICFGYSDGSVEYRDRTSLAELFTLGGLDKFSHISQIGFTYNGYEPSLVGALSPTHLSVVQKGCDGKIKWNPLVYNMGEIGTSLEDTQYAAVIAGFSMACSTAIMNSSNHDDLMAAASKFKHLSSFAFDLVSEVSKTLKFNVDYSEESHHDSLIRNPSIQISLSIQNALGYNGDAHKRTFESKIAWISLQLRNCVVLITMAMNIRVPIPDQQKKVLGLEDSEVIRLLAGSVRWCLDLMSWLIDCLLHPEDPEVFESVTKGEDGSIPLLSAHLLATNNIALHVLLSSATRGFLTGICRRLAHLDYTARKAMSAAQSVSAPPGQSAPLISNSLRSSYTAIATLTASSIVPISRFEAFVARIADVVKEAYTAAKFPSQQQAQGAPGDSKRNNVEQGILFGAPLPEVMAPAISRIFSEELPKLRAEIDPSRLFFHDFGILGLPESNASAGKGAAEGSATTSSAQYRVNHTIDIFSRVPIQLGMEPEEAQGIDARGSRPGRRWRRCVRCAAAMEDIHSLTPPVQFLIMQQRRCYCGGNWDILAGARVVA</sequence>
<comment type="subunit">
    <text evidence="9">Component of the Mediator complex.</text>
</comment>
<dbReference type="PANTHER" id="PTHR13224:SF6">
    <property type="entry name" value="MEDIATOR OF RNA POLYMERASE II TRANSCRIPTION SUBUNIT 16"/>
    <property type="match status" value="1"/>
</dbReference>
<evidence type="ECO:0000256" key="8">
    <source>
        <dbReference type="ARBA" id="ARBA00032015"/>
    </source>
</evidence>
<accession>A0A2P2SWY2</accession>
<dbReference type="GO" id="GO:0016592">
    <property type="term" value="C:mediator complex"/>
    <property type="evidence" value="ECO:0007669"/>
    <property type="project" value="InterPro"/>
</dbReference>
<dbReference type="InterPro" id="IPR048338">
    <property type="entry name" value="Mediator_Med16"/>
</dbReference>
<dbReference type="RefSeq" id="XP_018135101.2">
    <property type="nucleotide sequence ID" value="XM_018269769.2"/>
</dbReference>
<dbReference type="GO" id="GO:0045893">
    <property type="term" value="P:positive regulation of DNA-templated transcription"/>
    <property type="evidence" value="ECO:0007669"/>
    <property type="project" value="TreeGrafter"/>
</dbReference>
<evidence type="ECO:0000256" key="9">
    <source>
        <dbReference type="RuleBase" id="RU364149"/>
    </source>
</evidence>
<reference evidence="12" key="2">
    <citation type="journal article" date="2018" name="Nat. Commun.">
        <title>Extreme sensitivity to ultraviolet light in the fungal pathogen causing white-nose syndrome of bats.</title>
        <authorList>
            <person name="Palmer J.M."/>
            <person name="Drees K.P."/>
            <person name="Foster J.T."/>
            <person name="Lindner D.L."/>
        </authorList>
    </citation>
    <scope>NUCLEOTIDE SEQUENCE [LARGE SCALE GENOMIC DNA]</scope>
    <source>
        <strain evidence="12">UAMH 10579</strain>
    </source>
</reference>
<dbReference type="Proteomes" id="UP000091956">
    <property type="component" value="Unassembled WGS sequence"/>
</dbReference>
<evidence type="ECO:0000256" key="3">
    <source>
        <dbReference type="ARBA" id="ARBA00019614"/>
    </source>
</evidence>
<proteinExistence type="inferred from homology"/>